<dbReference type="Proteomes" id="UP001557465">
    <property type="component" value="Unassembled WGS sequence"/>
</dbReference>
<protein>
    <submittedName>
        <fullName evidence="1">DUF1428 domain-containing protein</fullName>
    </submittedName>
</protein>
<evidence type="ECO:0000313" key="2">
    <source>
        <dbReference type="Proteomes" id="UP001557465"/>
    </source>
</evidence>
<proteinExistence type="predicted"/>
<dbReference type="InterPro" id="IPR011008">
    <property type="entry name" value="Dimeric_a/b-barrel"/>
</dbReference>
<dbReference type="RefSeq" id="WP_295531711.1">
    <property type="nucleotide sequence ID" value="NZ_JBFRYC010000002.1"/>
</dbReference>
<evidence type="ECO:0000313" key="1">
    <source>
        <dbReference type="EMBL" id="MEX1660849.1"/>
    </source>
</evidence>
<dbReference type="InterPro" id="IPR009874">
    <property type="entry name" value="DUF1428"/>
</dbReference>
<gene>
    <name evidence="1" type="ORF">AB4874_04180</name>
</gene>
<dbReference type="Pfam" id="PF07237">
    <property type="entry name" value="DUF1428"/>
    <property type="match status" value="1"/>
</dbReference>
<dbReference type="Gene3D" id="3.30.70.100">
    <property type="match status" value="1"/>
</dbReference>
<dbReference type="SUPFAM" id="SSF54909">
    <property type="entry name" value="Dimeric alpha+beta barrel"/>
    <property type="match status" value="1"/>
</dbReference>
<keyword evidence="2" id="KW-1185">Reference proteome</keyword>
<name>A0ABV3TJ44_9RHOB</name>
<comment type="caution">
    <text evidence="1">The sequence shown here is derived from an EMBL/GenBank/DDBJ whole genome shotgun (WGS) entry which is preliminary data.</text>
</comment>
<organism evidence="1 2">
    <name type="scientific">Thioclava arctica</name>
    <dbReference type="NCBI Taxonomy" id="3238301"/>
    <lineage>
        <taxon>Bacteria</taxon>
        <taxon>Pseudomonadati</taxon>
        <taxon>Pseudomonadota</taxon>
        <taxon>Alphaproteobacteria</taxon>
        <taxon>Rhodobacterales</taxon>
        <taxon>Paracoccaceae</taxon>
        <taxon>Thioclava</taxon>
    </lineage>
</organism>
<dbReference type="PIRSF" id="PIRSF007028">
    <property type="entry name" value="UCP007028"/>
    <property type="match status" value="1"/>
</dbReference>
<reference evidence="1 2" key="1">
    <citation type="journal article" date="2011" name="Int. J. Syst. Evol. Microbiol.">
        <title>Zhongshania antarctica gen. nov., sp. nov. and Zhongshania guokunii sp. nov., gammaproteobacteria respectively isolated from coastal attached (fast) ice and surface seawater of the Antarctic.</title>
        <authorList>
            <person name="Li H.J."/>
            <person name="Zhang X.Y."/>
            <person name="Chen C.X."/>
            <person name="Zhang Y.J."/>
            <person name="Gao Z.M."/>
            <person name="Yu Y."/>
            <person name="Chen X.L."/>
            <person name="Chen B."/>
            <person name="Zhang Y.Z."/>
        </authorList>
    </citation>
    <scope>NUCLEOTIDE SEQUENCE [LARGE SCALE GENOMIC DNA]</scope>
    <source>
        <strain evidence="1 2">15-R06ZXC-3</strain>
    </source>
</reference>
<sequence>MSYVTAFMTAVPEQNKARYIEMARKSWGLFVDFGAIEMTECWEDNVPDGKVTSFPMAVKREAGEKVVVSWIRWPNRSSADRCFASMESDPRWQAMGEMPFDGMRMMWGGFEPIFSAQR</sequence>
<dbReference type="EMBL" id="JBFRYC010000002">
    <property type="protein sequence ID" value="MEX1660849.1"/>
    <property type="molecule type" value="Genomic_DNA"/>
</dbReference>
<accession>A0ABV3TJ44</accession>